<evidence type="ECO:0000256" key="2">
    <source>
        <dbReference type="ARBA" id="ARBA00023157"/>
    </source>
</evidence>
<accession>A0ABV9TUJ5</accession>
<feature type="region of interest" description="Disordered" evidence="3">
    <location>
        <begin position="226"/>
        <end position="253"/>
    </location>
</feature>
<keyword evidence="2" id="KW-1015">Disulfide bond</keyword>
<dbReference type="SUPFAM" id="SSF49899">
    <property type="entry name" value="Concanavalin A-like lectins/glucanases"/>
    <property type="match status" value="1"/>
</dbReference>
<feature type="domain" description="LamG-like jellyroll fold" evidence="5">
    <location>
        <begin position="785"/>
        <end position="937"/>
    </location>
</feature>
<evidence type="ECO:0000313" key="7">
    <source>
        <dbReference type="Proteomes" id="UP001595872"/>
    </source>
</evidence>
<feature type="chain" id="PRO_5047421449" evidence="4">
    <location>
        <begin position="24"/>
        <end position="947"/>
    </location>
</feature>
<evidence type="ECO:0000256" key="1">
    <source>
        <dbReference type="ARBA" id="ARBA00022729"/>
    </source>
</evidence>
<sequence>MAAFTAALAVTAQIAVLPQSADATPLKADPSTEAGASAQARSTGKQVEVTGMRGENLTTWANPDGSFTSVQTVQPTRVHAPDGSWKPIDLNLEQRSDGSIGPKTSTIDTLSFSGGGDDHLVRIAEGGKGVTLDWLKNLPKPRLQGDTATYPDVLSGVDLQMRAFATGFKQVLVVKDAQAARNPELAKLQLAMAAKQAKAAKTDDGGLALEDTSGKVVLQSQKPLMWDSSGAQNPSSAQAGGQGPEDVRATGPLAGDKVVPMNLEVSDKQLTVVPDQKMLADPATKFPVYIDPPVGYPTKTQAVYVASNGETDWTFDGRSDSRGIGRCSGATIGGNYYLCDSSGFTAREYFEFSMAGWNGRNVRSATFRIGQYYTFSCVTAKVELRRVSPLTDSGGKRKSISWSARPTNVDLLGDREVGPNRGDKCSTSQGQIEFKDNPAETNENLTSTMRTAVKEWPKITFGLNMADEDDTAKWKRLQNNPALEITYNTRPDQPRDLKTGTTPLACQTGANRPYLNELNPYLRATVGDKDNQNLISNFEYWSLATPQTRKKITTAAAKAGQHSVRLPNLANGSYGWQVYTDDGSGAGYNDNLSPKSAVCEFTIDTSLPSPPTISLDPGNPYDNTAGAQGGPSQSGVFRFTPAADDKDVNAVEWALDNSTTFKPATKSADGSAWTAEVRPGRYGLLTLFVRTIDKAGNRSKTPAEYPFEVKRPECQPASRDCPVSNAWWKLDGDGADSTTIGTTHPLTLNGTAAITDGQVGKAARFAGKSTSFAESAPFTEFRSDKSFTLSTWVRLSQLPTANATILSKNGLLHTGISIGFLKTLTVNGKSQEVNSWYAMGNLPNEGESAPTRVLAGEDSAKENLGSWVHLAATYDNENETLTLYVGGQPVLSTHYVAPDNAAGPVEVGRHQYNKTWVDPWSADVDDVRIFQSVLKDSEIDELAHTTA</sequence>
<dbReference type="RefSeq" id="WP_378252607.1">
    <property type="nucleotide sequence ID" value="NZ_JBHSIT010000002.1"/>
</dbReference>
<organism evidence="6 7">
    <name type="scientific">Actinomadura gamaensis</name>
    <dbReference type="NCBI Taxonomy" id="1763541"/>
    <lineage>
        <taxon>Bacteria</taxon>
        <taxon>Bacillati</taxon>
        <taxon>Actinomycetota</taxon>
        <taxon>Actinomycetes</taxon>
        <taxon>Streptosporangiales</taxon>
        <taxon>Thermomonosporaceae</taxon>
        <taxon>Actinomadura</taxon>
    </lineage>
</organism>
<comment type="caution">
    <text evidence="6">The sequence shown here is derived from an EMBL/GenBank/DDBJ whole genome shotgun (WGS) entry which is preliminary data.</text>
</comment>
<dbReference type="EMBL" id="JBHSIT010000002">
    <property type="protein sequence ID" value="MFC4906865.1"/>
    <property type="molecule type" value="Genomic_DNA"/>
</dbReference>
<dbReference type="Proteomes" id="UP001595872">
    <property type="component" value="Unassembled WGS sequence"/>
</dbReference>
<feature type="compositionally biased region" description="Polar residues" evidence="3">
    <location>
        <begin position="229"/>
        <end position="239"/>
    </location>
</feature>
<gene>
    <name evidence="6" type="ORF">ACFPCY_06010</name>
</gene>
<evidence type="ECO:0000259" key="5">
    <source>
        <dbReference type="SMART" id="SM00560"/>
    </source>
</evidence>
<keyword evidence="7" id="KW-1185">Reference proteome</keyword>
<proteinExistence type="predicted"/>
<dbReference type="InterPro" id="IPR006558">
    <property type="entry name" value="LamG-like"/>
</dbReference>
<dbReference type="Pfam" id="PF13385">
    <property type="entry name" value="Laminin_G_3"/>
    <property type="match status" value="1"/>
</dbReference>
<dbReference type="InterPro" id="IPR013320">
    <property type="entry name" value="ConA-like_dom_sf"/>
</dbReference>
<evidence type="ECO:0000313" key="6">
    <source>
        <dbReference type="EMBL" id="MFC4906865.1"/>
    </source>
</evidence>
<dbReference type="SMART" id="SM00560">
    <property type="entry name" value="LamGL"/>
    <property type="match status" value="1"/>
</dbReference>
<protein>
    <submittedName>
        <fullName evidence="6">LamG domain-containing protein</fullName>
    </submittedName>
</protein>
<keyword evidence="1 4" id="KW-0732">Signal</keyword>
<evidence type="ECO:0000256" key="3">
    <source>
        <dbReference type="SAM" id="MobiDB-lite"/>
    </source>
</evidence>
<evidence type="ECO:0000256" key="4">
    <source>
        <dbReference type="SAM" id="SignalP"/>
    </source>
</evidence>
<feature type="signal peptide" evidence="4">
    <location>
        <begin position="1"/>
        <end position="23"/>
    </location>
</feature>
<dbReference type="Gene3D" id="2.60.120.200">
    <property type="match status" value="1"/>
</dbReference>
<reference evidence="7" key="1">
    <citation type="journal article" date="2019" name="Int. J. Syst. Evol. Microbiol.">
        <title>The Global Catalogue of Microorganisms (GCM) 10K type strain sequencing project: providing services to taxonomists for standard genome sequencing and annotation.</title>
        <authorList>
            <consortium name="The Broad Institute Genomics Platform"/>
            <consortium name="The Broad Institute Genome Sequencing Center for Infectious Disease"/>
            <person name="Wu L."/>
            <person name="Ma J."/>
        </authorList>
    </citation>
    <scope>NUCLEOTIDE SEQUENCE [LARGE SCALE GENOMIC DNA]</scope>
    <source>
        <strain evidence="7">KLKA75</strain>
    </source>
</reference>
<feature type="region of interest" description="Disordered" evidence="3">
    <location>
        <begin position="24"/>
        <end position="49"/>
    </location>
</feature>
<name>A0ABV9TUJ5_9ACTN</name>